<feature type="region of interest" description="Disordered" evidence="6">
    <location>
        <begin position="437"/>
        <end position="462"/>
    </location>
</feature>
<evidence type="ECO:0000259" key="7">
    <source>
        <dbReference type="Pfam" id="PF05182"/>
    </source>
</evidence>
<dbReference type="PANTHER" id="PTHR13484">
    <property type="entry name" value="FIP1-LIKE 1 PROTEIN"/>
    <property type="match status" value="1"/>
</dbReference>
<feature type="compositionally biased region" description="Low complexity" evidence="6">
    <location>
        <begin position="64"/>
        <end position="75"/>
    </location>
</feature>
<evidence type="ECO:0000256" key="2">
    <source>
        <dbReference type="ARBA" id="ARBA00007459"/>
    </source>
</evidence>
<feature type="compositionally biased region" description="Low complexity" evidence="6">
    <location>
        <begin position="439"/>
        <end position="462"/>
    </location>
</feature>
<dbReference type="Pfam" id="PF05182">
    <property type="entry name" value="Fip1"/>
    <property type="match status" value="1"/>
</dbReference>
<dbReference type="PANTHER" id="PTHR13484:SF0">
    <property type="entry name" value="PRE-MRNA 3'-END-PROCESSING FACTOR FIP1"/>
    <property type="match status" value="1"/>
</dbReference>
<feature type="compositionally biased region" description="Polar residues" evidence="6">
    <location>
        <begin position="28"/>
        <end position="41"/>
    </location>
</feature>
<feature type="compositionally biased region" description="Basic and acidic residues" evidence="6">
    <location>
        <begin position="1"/>
        <end position="10"/>
    </location>
</feature>
<dbReference type="Proteomes" id="UP000262825">
    <property type="component" value="Unassembled WGS sequence"/>
</dbReference>
<feature type="compositionally biased region" description="Polar residues" evidence="6">
    <location>
        <begin position="162"/>
        <end position="173"/>
    </location>
</feature>
<feature type="region of interest" description="Disordered" evidence="6">
    <location>
        <begin position="1"/>
        <end position="142"/>
    </location>
</feature>
<dbReference type="EMBL" id="UFAJ01000539">
    <property type="protein sequence ID" value="SSD61025.1"/>
    <property type="molecule type" value="Genomic_DNA"/>
</dbReference>
<feature type="compositionally biased region" description="Acidic residues" evidence="6">
    <location>
        <begin position="129"/>
        <end position="141"/>
    </location>
</feature>
<dbReference type="VEuPathDB" id="FungiDB:SCODWIG_02786"/>
<reference evidence="9" key="1">
    <citation type="submission" date="2018-06" db="EMBL/GenBank/DDBJ databases">
        <authorList>
            <person name="Guldener U."/>
        </authorList>
    </citation>
    <scope>NUCLEOTIDE SEQUENCE [LARGE SCALE GENOMIC DNA]</scope>
    <source>
        <strain evidence="9">UTAD17</strain>
    </source>
</reference>
<evidence type="ECO:0000256" key="5">
    <source>
        <dbReference type="ARBA" id="ARBA00023242"/>
    </source>
</evidence>
<evidence type="ECO:0000313" key="9">
    <source>
        <dbReference type="Proteomes" id="UP000262825"/>
    </source>
</evidence>
<feature type="region of interest" description="Disordered" evidence="6">
    <location>
        <begin position="271"/>
        <end position="299"/>
    </location>
</feature>
<sequence>MVATDNDKETGTTQKQQKLEDGKLVQKGISSSENSFSQVQKPKTDIIKDVAKVNDDEDDFLYGDNPDNNNNTNTSNKRELEIGEKDKQEGHSKNRKLEDHAIESDNIKQKNEDIENHKNISNMKNKDTDDSDNDINDDDGYSSDSSVEFIISAGQVNFELDSNNPSTTTNMKPLNTPLPTKAEVPDNVSASFPEKTLPLDIDEKGKLGDEYIEDVDPEIIKEKPWREPGINLSDYFNYGFNEFTWMEYLHRQEKLRAEYDPQKILNGLLNSQRQQQQQQQQQQPNAINSNTATNGNYNMPFFNNSSLYSAISNYDNQRNQQLKYQQQQNIYENGLNNINSSATTTLDTTSKNMIKTNSFNDKVNSPLPSHTNITNNSNNVNNGINNTGTTLNAHSSSPISANNANLNINHSNTPTFPLPPMFGGFPPFPFGMPPMPVLNQNNINNNNRNNSPFNNSNTNNKK</sequence>
<feature type="region of interest" description="Disordered" evidence="6">
    <location>
        <begin position="358"/>
        <end position="379"/>
    </location>
</feature>
<evidence type="ECO:0000256" key="4">
    <source>
        <dbReference type="ARBA" id="ARBA00022664"/>
    </source>
</evidence>
<keyword evidence="4" id="KW-0507">mRNA processing</keyword>
<proteinExistence type="inferred from homology"/>
<feature type="region of interest" description="Disordered" evidence="6">
    <location>
        <begin position="162"/>
        <end position="193"/>
    </location>
</feature>
<comment type="similarity">
    <text evidence="2">Belongs to the FIP1 family.</text>
</comment>
<feature type="compositionally biased region" description="Low complexity" evidence="6">
    <location>
        <begin position="272"/>
        <end position="283"/>
    </location>
</feature>
<accession>A0A376B8N1</accession>
<evidence type="ECO:0000313" key="8">
    <source>
        <dbReference type="EMBL" id="SSD61025.1"/>
    </source>
</evidence>
<dbReference type="OrthoDB" id="1917198at2759"/>
<feature type="compositionally biased region" description="Basic and acidic residues" evidence="6">
    <location>
        <begin position="76"/>
        <end position="128"/>
    </location>
</feature>
<evidence type="ECO:0000256" key="6">
    <source>
        <dbReference type="SAM" id="MobiDB-lite"/>
    </source>
</evidence>
<name>A0A376B8N1_9ASCO</name>
<organism evidence="8 9">
    <name type="scientific">Saccharomycodes ludwigii</name>
    <dbReference type="NCBI Taxonomy" id="36035"/>
    <lineage>
        <taxon>Eukaryota</taxon>
        <taxon>Fungi</taxon>
        <taxon>Dikarya</taxon>
        <taxon>Ascomycota</taxon>
        <taxon>Saccharomycotina</taxon>
        <taxon>Saccharomycetes</taxon>
        <taxon>Saccharomycodales</taxon>
        <taxon>Saccharomycodaceae</taxon>
        <taxon>Saccharomycodes</taxon>
    </lineage>
</organism>
<dbReference type="AlphaFoldDB" id="A0A376B8N1"/>
<dbReference type="GO" id="GO:0006397">
    <property type="term" value="P:mRNA processing"/>
    <property type="evidence" value="ECO:0007669"/>
    <property type="project" value="UniProtKB-KW"/>
</dbReference>
<evidence type="ECO:0000256" key="3">
    <source>
        <dbReference type="ARBA" id="ARBA00017404"/>
    </source>
</evidence>
<keyword evidence="5" id="KW-0539">Nucleus</keyword>
<dbReference type="GO" id="GO:0005847">
    <property type="term" value="C:mRNA cleavage and polyadenylation specificity factor complex"/>
    <property type="evidence" value="ECO:0007669"/>
    <property type="project" value="TreeGrafter"/>
</dbReference>
<dbReference type="InterPro" id="IPR007854">
    <property type="entry name" value="Fip1_dom"/>
</dbReference>
<feature type="compositionally biased region" description="Polar residues" evidence="6">
    <location>
        <begin position="284"/>
        <end position="299"/>
    </location>
</feature>
<comment type="subcellular location">
    <subcellularLocation>
        <location evidence="1">Nucleus</location>
    </subcellularLocation>
</comment>
<feature type="compositionally biased region" description="Basic and acidic residues" evidence="6">
    <location>
        <begin position="42"/>
        <end position="54"/>
    </location>
</feature>
<protein>
    <recommendedName>
        <fullName evidence="3">Pre-mRNA polyadenylation factor FIP1</fullName>
    </recommendedName>
</protein>
<feature type="domain" description="Pre-mRNA polyadenylation factor Fip1" evidence="7">
    <location>
        <begin position="214"/>
        <end position="256"/>
    </location>
</feature>
<evidence type="ECO:0000256" key="1">
    <source>
        <dbReference type="ARBA" id="ARBA00004123"/>
    </source>
</evidence>
<dbReference type="InterPro" id="IPR051187">
    <property type="entry name" value="Pre-mRNA_3'-end_processing_reg"/>
</dbReference>
<keyword evidence="9" id="KW-1185">Reference proteome</keyword>
<gene>
    <name evidence="8" type="ORF">SCODWIG_02786</name>
</gene>
<feature type="compositionally biased region" description="Polar residues" evidence="6">
    <location>
        <begin position="358"/>
        <end position="370"/>
    </location>
</feature>